<protein>
    <recommendedName>
        <fullName evidence="6">Major facilitator superfamily (MFS) profile domain-containing protein</fullName>
    </recommendedName>
</protein>
<feature type="transmembrane region" description="Helical" evidence="5">
    <location>
        <begin position="12"/>
        <end position="34"/>
    </location>
</feature>
<feature type="transmembrane region" description="Helical" evidence="5">
    <location>
        <begin position="106"/>
        <end position="124"/>
    </location>
</feature>
<feature type="transmembrane region" description="Helical" evidence="5">
    <location>
        <begin position="40"/>
        <end position="65"/>
    </location>
</feature>
<evidence type="ECO:0000313" key="8">
    <source>
        <dbReference type="Proteomes" id="UP001501470"/>
    </source>
</evidence>
<dbReference type="Gene3D" id="1.20.1250.20">
    <property type="entry name" value="MFS general substrate transporter like domains"/>
    <property type="match status" value="1"/>
</dbReference>
<name>A0ABN2D110_9ACTN</name>
<evidence type="ECO:0000256" key="5">
    <source>
        <dbReference type="SAM" id="Phobius"/>
    </source>
</evidence>
<gene>
    <name evidence="7" type="ORF">GCM10009827_105970</name>
</gene>
<dbReference type="SUPFAM" id="SSF103473">
    <property type="entry name" value="MFS general substrate transporter"/>
    <property type="match status" value="1"/>
</dbReference>
<evidence type="ECO:0000256" key="3">
    <source>
        <dbReference type="ARBA" id="ARBA00022989"/>
    </source>
</evidence>
<evidence type="ECO:0000256" key="1">
    <source>
        <dbReference type="ARBA" id="ARBA00004651"/>
    </source>
</evidence>
<evidence type="ECO:0000256" key="4">
    <source>
        <dbReference type="ARBA" id="ARBA00023136"/>
    </source>
</evidence>
<sequence length="139" mass="14557">MSRWVERAHKTRALIAMGKVRAVAWLVGYTAGALTGGPRVALLVVMMVTFALGECAYSPAFYTIVERIAPKGTLGRSSGAAWAVFQVGNTIGPPIAVFLVGGDVPFWLVLATAAVAAAALVLIVDRRMHAAPEPALAAR</sequence>
<dbReference type="RefSeq" id="WP_344513374.1">
    <property type="nucleotide sequence ID" value="NZ_BAAAQD010000038.1"/>
</dbReference>
<dbReference type="Proteomes" id="UP001501470">
    <property type="component" value="Unassembled WGS sequence"/>
</dbReference>
<evidence type="ECO:0000313" key="7">
    <source>
        <dbReference type="EMBL" id="GAA1567054.1"/>
    </source>
</evidence>
<feature type="domain" description="Major facilitator superfamily (MFS) profile" evidence="6">
    <location>
        <begin position="1"/>
        <end position="128"/>
    </location>
</feature>
<evidence type="ECO:0000259" key="6">
    <source>
        <dbReference type="PROSITE" id="PS50850"/>
    </source>
</evidence>
<feature type="transmembrane region" description="Helical" evidence="5">
    <location>
        <begin position="77"/>
        <end position="100"/>
    </location>
</feature>
<accession>A0ABN2D110</accession>
<dbReference type="InterPro" id="IPR011701">
    <property type="entry name" value="MFS"/>
</dbReference>
<dbReference type="InterPro" id="IPR020846">
    <property type="entry name" value="MFS_dom"/>
</dbReference>
<evidence type="ECO:0000256" key="2">
    <source>
        <dbReference type="ARBA" id="ARBA00022692"/>
    </source>
</evidence>
<keyword evidence="3 5" id="KW-1133">Transmembrane helix</keyword>
<dbReference type="EMBL" id="BAAAQD010000038">
    <property type="protein sequence ID" value="GAA1567054.1"/>
    <property type="molecule type" value="Genomic_DNA"/>
</dbReference>
<reference evidence="7 8" key="1">
    <citation type="journal article" date="2019" name="Int. J. Syst. Evol. Microbiol.">
        <title>The Global Catalogue of Microorganisms (GCM) 10K type strain sequencing project: providing services to taxonomists for standard genome sequencing and annotation.</title>
        <authorList>
            <consortium name="The Broad Institute Genomics Platform"/>
            <consortium name="The Broad Institute Genome Sequencing Center for Infectious Disease"/>
            <person name="Wu L."/>
            <person name="Ma J."/>
        </authorList>
    </citation>
    <scope>NUCLEOTIDE SEQUENCE [LARGE SCALE GENOMIC DNA]</scope>
    <source>
        <strain evidence="7 8">JCM 15933</strain>
    </source>
</reference>
<comment type="caution">
    <text evidence="7">The sequence shown here is derived from an EMBL/GenBank/DDBJ whole genome shotgun (WGS) entry which is preliminary data.</text>
</comment>
<keyword evidence="8" id="KW-1185">Reference proteome</keyword>
<keyword evidence="2 5" id="KW-0812">Transmembrane</keyword>
<dbReference type="PROSITE" id="PS50850">
    <property type="entry name" value="MFS"/>
    <property type="match status" value="1"/>
</dbReference>
<dbReference type="InterPro" id="IPR036259">
    <property type="entry name" value="MFS_trans_sf"/>
</dbReference>
<keyword evidence="4 5" id="KW-0472">Membrane</keyword>
<proteinExistence type="predicted"/>
<comment type="subcellular location">
    <subcellularLocation>
        <location evidence="1">Cell membrane</location>
        <topology evidence="1">Multi-pass membrane protein</topology>
    </subcellularLocation>
</comment>
<dbReference type="Pfam" id="PF07690">
    <property type="entry name" value="MFS_1"/>
    <property type="match status" value="1"/>
</dbReference>
<organism evidence="7 8">
    <name type="scientific">Dactylosporangium maewongense</name>
    <dbReference type="NCBI Taxonomy" id="634393"/>
    <lineage>
        <taxon>Bacteria</taxon>
        <taxon>Bacillati</taxon>
        <taxon>Actinomycetota</taxon>
        <taxon>Actinomycetes</taxon>
        <taxon>Micromonosporales</taxon>
        <taxon>Micromonosporaceae</taxon>
        <taxon>Dactylosporangium</taxon>
    </lineage>
</organism>